<keyword evidence="4" id="KW-0325">Glycoprotein</keyword>
<dbReference type="Pfam" id="PF00326">
    <property type="entry name" value="Peptidase_S9"/>
    <property type="match status" value="1"/>
</dbReference>
<dbReference type="PANTHER" id="PTHR11731:SF200">
    <property type="entry name" value="DIPEPTIDYL PEPTIDASE 10, ISOFORM B"/>
    <property type="match status" value="1"/>
</dbReference>
<dbReference type="SUPFAM" id="SSF53474">
    <property type="entry name" value="alpha/beta-Hydrolases"/>
    <property type="match status" value="1"/>
</dbReference>
<evidence type="ECO:0000256" key="1">
    <source>
        <dbReference type="ARBA" id="ARBA00010036"/>
    </source>
</evidence>
<keyword evidence="2" id="KW-0378">Hydrolase</keyword>
<dbReference type="GO" id="GO:0008239">
    <property type="term" value="F:dipeptidyl-peptidase activity"/>
    <property type="evidence" value="ECO:0007669"/>
    <property type="project" value="TreeGrafter"/>
</dbReference>
<dbReference type="InterPro" id="IPR029058">
    <property type="entry name" value="AB_hydrolase_fold"/>
</dbReference>
<evidence type="ECO:0000256" key="5">
    <source>
        <dbReference type="ARBA" id="ARBA00058505"/>
    </source>
</evidence>
<dbReference type="GO" id="GO:0006508">
    <property type="term" value="P:proteolysis"/>
    <property type="evidence" value="ECO:0007669"/>
    <property type="project" value="InterPro"/>
</dbReference>
<comment type="function">
    <text evidence="5">Removes N-terminal dipeptides sequentially from polypeptides. Essential for control of distal tip cell migration.</text>
</comment>
<dbReference type="FunFam" id="3.40.50.1820:FF:000003">
    <property type="entry name" value="Dipeptidyl peptidase 4"/>
    <property type="match status" value="1"/>
</dbReference>
<sequence>MPKIQYDTVDLGDGYEAQVKFLLPATYESASTTESYPLVLKVYSGPGSQLVLDAWTVSFDTYLVSSRNYIVAYIDGRGSGNRGSKYTEPLYRRFGTVEVSDQITAIKMLSNVTNSIRRDSVAVWGWSYGGFVAAHIVKQDRFKTFKCAASVAPVTNFLYYDAAYTERFMGLNKTGDNYDGYQKTIVNRDVSAFGLGKFLLAHGTGDDNVHFQNSAMLVEALAAKGVQFQFMAYTNQQHSISDNTFHLYTMLDNFFVNCFHTPIVRTNTDDN</sequence>
<evidence type="ECO:0000313" key="7">
    <source>
        <dbReference type="Proteomes" id="UP000887565"/>
    </source>
</evidence>
<dbReference type="Proteomes" id="UP000887565">
    <property type="component" value="Unplaced"/>
</dbReference>
<comment type="similarity">
    <text evidence="1">Belongs to the peptidase S9B family. DPPIV subfamily.</text>
</comment>
<evidence type="ECO:0000256" key="4">
    <source>
        <dbReference type="ARBA" id="ARBA00023180"/>
    </source>
</evidence>
<dbReference type="AlphaFoldDB" id="A0A915KDE9"/>
<proteinExistence type="inferred from homology"/>
<dbReference type="WBParaSite" id="nRc.2.0.1.t36737-RA">
    <property type="protein sequence ID" value="nRc.2.0.1.t36737-RA"/>
    <property type="gene ID" value="nRc.2.0.1.g36737"/>
</dbReference>
<dbReference type="GO" id="GO:0004177">
    <property type="term" value="F:aminopeptidase activity"/>
    <property type="evidence" value="ECO:0007669"/>
    <property type="project" value="UniProtKB-KW"/>
</dbReference>
<dbReference type="GO" id="GO:0005886">
    <property type="term" value="C:plasma membrane"/>
    <property type="evidence" value="ECO:0007669"/>
    <property type="project" value="TreeGrafter"/>
</dbReference>
<dbReference type="Gene3D" id="3.40.50.1820">
    <property type="entry name" value="alpha/beta hydrolase"/>
    <property type="match status" value="1"/>
</dbReference>
<evidence type="ECO:0000259" key="6">
    <source>
        <dbReference type="Pfam" id="PF00326"/>
    </source>
</evidence>
<keyword evidence="2" id="KW-0031">Aminopeptidase</keyword>
<dbReference type="OMA" id="MANDEFF"/>
<evidence type="ECO:0000313" key="8">
    <source>
        <dbReference type="WBParaSite" id="nRc.2.0.1.t36737-RA"/>
    </source>
</evidence>
<keyword evidence="3" id="KW-0720">Serine protease</keyword>
<keyword evidence="2" id="KW-0645">Protease</keyword>
<organism evidence="7 8">
    <name type="scientific">Romanomermis culicivorax</name>
    <name type="common">Nematode worm</name>
    <dbReference type="NCBI Taxonomy" id="13658"/>
    <lineage>
        <taxon>Eukaryota</taxon>
        <taxon>Metazoa</taxon>
        <taxon>Ecdysozoa</taxon>
        <taxon>Nematoda</taxon>
        <taxon>Enoplea</taxon>
        <taxon>Dorylaimia</taxon>
        <taxon>Mermithida</taxon>
        <taxon>Mermithoidea</taxon>
        <taxon>Mermithidae</taxon>
        <taxon>Romanomermis</taxon>
    </lineage>
</organism>
<protein>
    <submittedName>
        <fullName evidence="8">Peptidase S9 prolyl oligopeptidase catalytic domain-containing protein</fullName>
    </submittedName>
</protein>
<dbReference type="InterPro" id="IPR001375">
    <property type="entry name" value="Peptidase_S9_cat"/>
</dbReference>
<reference evidence="8" key="1">
    <citation type="submission" date="2022-11" db="UniProtKB">
        <authorList>
            <consortium name="WormBaseParasite"/>
        </authorList>
    </citation>
    <scope>IDENTIFICATION</scope>
</reference>
<feature type="domain" description="Peptidase S9 prolyl oligopeptidase catalytic" evidence="6">
    <location>
        <begin position="55"/>
        <end position="259"/>
    </location>
</feature>
<dbReference type="InterPro" id="IPR050278">
    <property type="entry name" value="Serine_Prot_S9B/DPPIV"/>
</dbReference>
<dbReference type="GO" id="GO:0008236">
    <property type="term" value="F:serine-type peptidase activity"/>
    <property type="evidence" value="ECO:0007669"/>
    <property type="project" value="UniProtKB-KW"/>
</dbReference>
<evidence type="ECO:0000256" key="2">
    <source>
        <dbReference type="ARBA" id="ARBA00022438"/>
    </source>
</evidence>
<keyword evidence="7" id="KW-1185">Reference proteome</keyword>
<dbReference type="PANTHER" id="PTHR11731">
    <property type="entry name" value="PROTEASE FAMILY S9B,C DIPEPTIDYL-PEPTIDASE IV-RELATED"/>
    <property type="match status" value="1"/>
</dbReference>
<name>A0A915KDE9_ROMCU</name>
<accession>A0A915KDE9</accession>
<evidence type="ECO:0000256" key="3">
    <source>
        <dbReference type="ARBA" id="ARBA00022825"/>
    </source>
</evidence>